<dbReference type="Proteomes" id="UP000238153">
    <property type="component" value="Unassembled WGS sequence"/>
</dbReference>
<dbReference type="AlphaFoldDB" id="A0A2A1KG18"/>
<dbReference type="RefSeq" id="WP_011275915.1">
    <property type="nucleotide sequence ID" value="NZ_BKAY01000002.1"/>
</dbReference>
<dbReference type="EMBL" id="PGWX01000468">
    <property type="protein sequence ID" value="PPJ70564.1"/>
    <property type="molecule type" value="Genomic_DNA"/>
</dbReference>
<dbReference type="NCBIfam" id="TIGR00177">
    <property type="entry name" value="molyb_syn"/>
    <property type="match status" value="1"/>
</dbReference>
<dbReference type="SMART" id="SM00852">
    <property type="entry name" value="MoCF_biosynth"/>
    <property type="match status" value="1"/>
</dbReference>
<dbReference type="PANTHER" id="PTHR13939:SF0">
    <property type="entry name" value="NMN AMIDOHYDROLASE-LIKE PROTEIN YFAY"/>
    <property type="match status" value="1"/>
</dbReference>
<dbReference type="STRING" id="1283.ShL2_01563"/>
<proteinExistence type="inferred from homology"/>
<dbReference type="CDD" id="cd00885">
    <property type="entry name" value="cinA"/>
    <property type="match status" value="1"/>
</dbReference>
<evidence type="ECO:0000313" key="5">
    <source>
        <dbReference type="Proteomes" id="UP000238153"/>
    </source>
</evidence>
<evidence type="ECO:0000313" key="4">
    <source>
        <dbReference type="EMBL" id="PPJ70564.1"/>
    </source>
</evidence>
<organism evidence="4 5">
    <name type="scientific">Staphylococcus haemolyticus</name>
    <dbReference type="NCBI Taxonomy" id="1283"/>
    <lineage>
        <taxon>Bacteria</taxon>
        <taxon>Bacillati</taxon>
        <taxon>Bacillota</taxon>
        <taxon>Bacilli</taxon>
        <taxon>Bacillales</taxon>
        <taxon>Staphylococcaceae</taxon>
        <taxon>Staphylococcus</taxon>
    </lineage>
</organism>
<dbReference type="Gene3D" id="3.30.70.2860">
    <property type="match status" value="1"/>
</dbReference>
<reference evidence="3 6" key="2">
    <citation type="submission" date="2023-08" db="EMBL/GenBank/DDBJ databases">
        <title>Genomic surveillance of Staphylococcus haemolyticus neonatal outbreak in southern France.</title>
        <authorList>
            <person name="Magnan C."/>
            <person name="Morsli M."/>
            <person name="Thiery B."/>
            <person name="Salipante F."/>
            <person name="Attar J."/>
            <person name="Massimo D.M."/>
            <person name="Ory J."/>
            <person name="Pantel A."/>
            <person name="Lavigne J.-P."/>
        </authorList>
    </citation>
    <scope>NUCLEOTIDE SEQUENCE [LARGE SCALE GENOMIC DNA]</scope>
    <source>
        <strain evidence="3 6">NSH026</strain>
    </source>
</reference>
<dbReference type="Proteomes" id="UP001269271">
    <property type="component" value="Unassembled WGS sequence"/>
</dbReference>
<dbReference type="PIRSF" id="PIRSF006728">
    <property type="entry name" value="CinA"/>
    <property type="match status" value="1"/>
</dbReference>
<dbReference type="InterPro" id="IPR041424">
    <property type="entry name" value="CinA_KH"/>
</dbReference>
<dbReference type="InterPro" id="IPR050101">
    <property type="entry name" value="CinA"/>
</dbReference>
<dbReference type="HAMAP" id="MF_00226_B">
    <property type="entry name" value="CinA_B"/>
    <property type="match status" value="1"/>
</dbReference>
<evidence type="ECO:0000256" key="1">
    <source>
        <dbReference type="HAMAP-Rule" id="MF_00226"/>
    </source>
</evidence>
<accession>A0A2A1KG18</accession>
<gene>
    <name evidence="1" type="primary">cinA</name>
    <name evidence="4" type="ORF">CV019_12945</name>
    <name evidence="3" type="ORF">RO950_00010</name>
</gene>
<dbReference type="Pfam" id="PF18146">
    <property type="entry name" value="CinA_KH"/>
    <property type="match status" value="1"/>
</dbReference>
<dbReference type="InterPro" id="IPR036425">
    <property type="entry name" value="MoaB/Mog-like_dom_sf"/>
</dbReference>
<dbReference type="InterPro" id="IPR008135">
    <property type="entry name" value="Competence-induced_CinA"/>
</dbReference>
<dbReference type="InterPro" id="IPR001453">
    <property type="entry name" value="MoaB/Mog_dom"/>
</dbReference>
<evidence type="ECO:0000259" key="2">
    <source>
        <dbReference type="SMART" id="SM00852"/>
    </source>
</evidence>
<name>A0A2A1KG18_STAHA</name>
<reference evidence="4 5" key="1">
    <citation type="submission" date="2017-11" db="EMBL/GenBank/DDBJ databases">
        <authorList>
            <person name="Founou R.C."/>
            <person name="Founou L."/>
            <person name="Allam M."/>
            <person name="Ismail A."/>
            <person name="Essack S.Y."/>
        </authorList>
    </citation>
    <scope>NUCLEOTIDE SEQUENCE [LARGE SCALE GENOMIC DNA]</scope>
    <source>
        <strain evidence="4 5">G811N2B1</strain>
    </source>
</reference>
<dbReference type="GeneID" id="93781008"/>
<protein>
    <recommendedName>
        <fullName evidence="1">Putative competence-damage inducible protein</fullName>
    </recommendedName>
</protein>
<dbReference type="Gene3D" id="3.40.980.10">
    <property type="entry name" value="MoaB/Mog-like domain"/>
    <property type="match status" value="1"/>
</dbReference>
<dbReference type="EMBL" id="JAVSOO010000001">
    <property type="protein sequence ID" value="MDT4285404.1"/>
    <property type="molecule type" value="Genomic_DNA"/>
</dbReference>
<dbReference type="SUPFAM" id="SSF53218">
    <property type="entry name" value="Molybdenum cofactor biosynthesis proteins"/>
    <property type="match status" value="1"/>
</dbReference>
<feature type="domain" description="MoaB/Mog" evidence="2">
    <location>
        <begin position="4"/>
        <end position="171"/>
    </location>
</feature>
<comment type="similarity">
    <text evidence="1">Belongs to the CinA family.</text>
</comment>
<evidence type="ECO:0000313" key="6">
    <source>
        <dbReference type="Proteomes" id="UP001269271"/>
    </source>
</evidence>
<comment type="caution">
    <text evidence="4">The sequence shown here is derived from an EMBL/GenBank/DDBJ whole genome shotgun (WGS) entry which is preliminary data.</text>
</comment>
<dbReference type="NCBIfam" id="TIGR00200">
    <property type="entry name" value="cinA_nterm"/>
    <property type="match status" value="1"/>
</dbReference>
<sequence length="380" mass="43116">MNISIIAVGSELLLGQIANTNGQYLSRLFNSIGKSVVEHTVIGDNPQRLEYVIKEGLKRFDTLVFTGGLGPTKDDLTKHTVAKVLGKNLVTDTNALEYIENYFKEQGQEMTPNNKQQALVIEGAKVLQNNYGMAPGMLVEYEDKKVILLPGPPSEMQPMAKNELLPYLMDEDRVIHSEQLRFAGIGESKVETELMDLIDSQENPTIAPLAGTHEVYIRLTANANTENECKKLIEPTKEKILARIGDYYYGSDDIVIEQALMNIINKSFSIYDGVTNGALYTRLKNQDLNHLLKGQLPDSSVFVSDFDDILDKLKYVSQYVKDLYKTDWGIALLHNQEQVYLGYYDDSVFKYETFKMPLKRNILKSRSQNYAMINLINWFK</sequence>
<evidence type="ECO:0000313" key="3">
    <source>
        <dbReference type="EMBL" id="MDT4285404.1"/>
    </source>
</evidence>
<dbReference type="KEGG" id="shh:ShL2_01563"/>
<dbReference type="Pfam" id="PF00994">
    <property type="entry name" value="MoCF_biosynth"/>
    <property type="match status" value="1"/>
</dbReference>
<keyword evidence="6" id="KW-1185">Reference proteome</keyword>
<dbReference type="OMA" id="EMQPMAK"/>
<dbReference type="PANTHER" id="PTHR13939">
    <property type="entry name" value="NICOTINAMIDE-NUCLEOTIDE AMIDOHYDROLASE PNCC"/>
    <property type="match status" value="1"/>
</dbReference>